<accession>A0A1A9UL56</accession>
<comment type="similarity">
    <text evidence="1">Belongs to the GSTCD family.</text>
</comment>
<dbReference type="SUPFAM" id="SSF47616">
    <property type="entry name" value="GST C-terminal domain-like"/>
    <property type="match status" value="1"/>
</dbReference>
<dbReference type="Gene3D" id="3.40.50.150">
    <property type="entry name" value="Vaccinia Virus protein VP39"/>
    <property type="match status" value="1"/>
</dbReference>
<dbReference type="FunFam" id="3.40.50.150:FF:000623">
    <property type="entry name" value="Glutathione S-transferase C-terminal domain-containing protein homolog"/>
    <property type="match status" value="1"/>
</dbReference>
<sequence>MDYLYLEILTNNLSNDEVEVFTTIPSFIALYVYRYLGSPPNVKIKFVPSTLSCEMQLNFTHYLHSQQQKDILREESYTYQAIQDLRLPVYYKNEDIFVAGVCAVCRELVARQQNLEVRRLLGFKESCLLSPSETSVWTKFCEVDIVKALKHLLLCNSLKQNIKEIPVETVRFEKHMNEPVRMHNIYKVARERANQTKSQLNNDIKNTRIMIDCKIPKEELQIEHKFAEGVLFTIADLILYPCLRLIFHFSRNMLENFPLTCSWFAEVDKLEPKCKAVLDELYLYPNVSSVKEGLVSILSIPYCESKSLYKSDPKRYRPRNRVFTAQRDVDATLNKLHTLRLNYNSDCSKTFDKKSIDWQRIEPSHAKSCALPEERLERKRQQLENLANAAISLAEPGNRIIDFCSGTGHLGILLALHLPQCTIILMENKPESLQRAKLRALELKLSNIKFYQCNIDYFKGKFNIGTSLHACGTATDIVLQQCRQAKANFVCCPCCYGSLKSMPHITYPLSKQFRQVLSEKDFMYIAHTADQAHELGTLNCKPEITKQGQLCMDIVDTDRKLQAEEAGYEVILTRLKPEDCTPKNRLLVGFLKKES</sequence>
<dbReference type="InterPro" id="IPR025714">
    <property type="entry name" value="Methyltranfer_dom"/>
</dbReference>
<name>A0A1A9UL56_GLOAU</name>
<dbReference type="VEuPathDB" id="VectorBase:GAUT008022"/>
<dbReference type="InterPro" id="IPR029063">
    <property type="entry name" value="SAM-dependent_MTases_sf"/>
</dbReference>
<feature type="domain" description="Methyltransferase" evidence="3">
    <location>
        <begin position="379"/>
        <end position="500"/>
    </location>
</feature>
<dbReference type="Proteomes" id="UP000078200">
    <property type="component" value="Unassembled WGS sequence"/>
</dbReference>
<dbReference type="CDD" id="cd02440">
    <property type="entry name" value="AdoMet_MTases"/>
    <property type="match status" value="1"/>
</dbReference>
<dbReference type="PANTHER" id="PTHR13369:SF0">
    <property type="entry name" value="GLUTATHIONE S-TRANSFERASE C-TERMINAL DOMAIN-CONTAINING PROTEIN"/>
    <property type="match status" value="1"/>
</dbReference>
<dbReference type="AlphaFoldDB" id="A0A1A9UL56"/>
<keyword evidence="5" id="KW-1185">Reference proteome</keyword>
<dbReference type="STRING" id="7395.A0A1A9UL56"/>
<dbReference type="PANTHER" id="PTHR13369">
    <property type="match status" value="1"/>
</dbReference>
<dbReference type="EnsemblMetazoa" id="GAUT008022-RA">
    <property type="protein sequence ID" value="GAUT008022-PA"/>
    <property type="gene ID" value="GAUT008022"/>
</dbReference>
<proteinExistence type="inferred from homology"/>
<dbReference type="Pfam" id="PF13679">
    <property type="entry name" value="Methyltransf_32"/>
    <property type="match status" value="1"/>
</dbReference>
<evidence type="ECO:0000259" key="3">
    <source>
        <dbReference type="Pfam" id="PF13679"/>
    </source>
</evidence>
<protein>
    <recommendedName>
        <fullName evidence="2">Glutathione S-transferase C-terminal domain-containing protein homolog</fullName>
    </recommendedName>
</protein>
<evidence type="ECO:0000313" key="4">
    <source>
        <dbReference type="EnsemblMetazoa" id="GAUT008022-PA"/>
    </source>
</evidence>
<dbReference type="SUPFAM" id="SSF53335">
    <property type="entry name" value="S-adenosyl-L-methionine-dependent methyltransferases"/>
    <property type="match status" value="1"/>
</dbReference>
<reference evidence="4" key="1">
    <citation type="submission" date="2020-05" db="UniProtKB">
        <authorList>
            <consortium name="EnsemblMetazoa"/>
        </authorList>
    </citation>
    <scope>IDENTIFICATION</scope>
    <source>
        <strain evidence="4">TTRI</strain>
    </source>
</reference>
<evidence type="ECO:0000313" key="5">
    <source>
        <dbReference type="Proteomes" id="UP000078200"/>
    </source>
</evidence>
<evidence type="ECO:0000256" key="2">
    <source>
        <dbReference type="ARBA" id="ARBA00073738"/>
    </source>
</evidence>
<organism evidence="4 5">
    <name type="scientific">Glossina austeni</name>
    <name type="common">Savannah tsetse fly</name>
    <dbReference type="NCBI Taxonomy" id="7395"/>
    <lineage>
        <taxon>Eukaryota</taxon>
        <taxon>Metazoa</taxon>
        <taxon>Ecdysozoa</taxon>
        <taxon>Arthropoda</taxon>
        <taxon>Hexapoda</taxon>
        <taxon>Insecta</taxon>
        <taxon>Pterygota</taxon>
        <taxon>Neoptera</taxon>
        <taxon>Endopterygota</taxon>
        <taxon>Diptera</taxon>
        <taxon>Brachycera</taxon>
        <taxon>Muscomorpha</taxon>
        <taxon>Hippoboscoidea</taxon>
        <taxon>Glossinidae</taxon>
        <taxon>Glossina</taxon>
    </lineage>
</organism>
<dbReference type="InterPro" id="IPR036282">
    <property type="entry name" value="Glutathione-S-Trfase_C_sf"/>
</dbReference>
<evidence type="ECO:0000256" key="1">
    <source>
        <dbReference type="ARBA" id="ARBA00008797"/>
    </source>
</evidence>
<dbReference type="GO" id="GO:0005737">
    <property type="term" value="C:cytoplasm"/>
    <property type="evidence" value="ECO:0007669"/>
    <property type="project" value="TreeGrafter"/>
</dbReference>